<feature type="region of interest" description="Disordered" evidence="1">
    <location>
        <begin position="1"/>
        <end position="65"/>
    </location>
</feature>
<name>A0A2U2J3K7_9SPHN</name>
<comment type="caution">
    <text evidence="2">The sequence shown here is derived from an EMBL/GenBank/DDBJ whole genome shotgun (WGS) entry which is preliminary data.</text>
</comment>
<evidence type="ECO:0000256" key="1">
    <source>
        <dbReference type="SAM" id="MobiDB-lite"/>
    </source>
</evidence>
<sequence length="65" mass="7014">MRAPGHPPLAGFFGEVQEPTHDDPDRKVARGANILSSLRQGKLDLPADDLDDSDDLGDRGLRGFS</sequence>
<feature type="compositionally biased region" description="Acidic residues" evidence="1">
    <location>
        <begin position="46"/>
        <end position="55"/>
    </location>
</feature>
<protein>
    <submittedName>
        <fullName evidence="2">Uncharacterized protein</fullName>
    </submittedName>
</protein>
<dbReference type="Proteomes" id="UP000245916">
    <property type="component" value="Unassembled WGS sequence"/>
</dbReference>
<evidence type="ECO:0000313" key="2">
    <source>
        <dbReference type="EMBL" id="PWG02861.1"/>
    </source>
</evidence>
<organism evidence="2 3">
    <name type="scientific">Allosphingosinicella humi</name>
    <dbReference type="NCBI Taxonomy" id="2068657"/>
    <lineage>
        <taxon>Bacteria</taxon>
        <taxon>Pseudomonadati</taxon>
        <taxon>Pseudomonadota</taxon>
        <taxon>Alphaproteobacteria</taxon>
        <taxon>Sphingomonadales</taxon>
        <taxon>Sphingomonadaceae</taxon>
        <taxon>Allosphingosinicella</taxon>
    </lineage>
</organism>
<evidence type="ECO:0000313" key="3">
    <source>
        <dbReference type="Proteomes" id="UP000245916"/>
    </source>
</evidence>
<feature type="compositionally biased region" description="Basic and acidic residues" evidence="1">
    <location>
        <begin position="56"/>
        <end position="65"/>
    </location>
</feature>
<accession>A0A2U2J3K7</accession>
<dbReference type="AlphaFoldDB" id="A0A2U2J3K7"/>
<dbReference type="EMBL" id="QFFF01000001">
    <property type="protein sequence ID" value="PWG02861.1"/>
    <property type="molecule type" value="Genomic_DNA"/>
</dbReference>
<gene>
    <name evidence="2" type="ORF">DF286_08250</name>
</gene>
<keyword evidence="3" id="KW-1185">Reference proteome</keyword>
<reference evidence="2 3" key="1">
    <citation type="submission" date="2018-05" db="EMBL/GenBank/DDBJ databases">
        <title>Genome of Sphingosinicella humi QZX222.</title>
        <authorList>
            <person name="Qiao Z."/>
            <person name="Wang G."/>
        </authorList>
    </citation>
    <scope>NUCLEOTIDE SEQUENCE [LARGE SCALE GENOMIC DNA]</scope>
    <source>
        <strain evidence="2 3">QZX222</strain>
    </source>
</reference>
<proteinExistence type="predicted"/>
<feature type="compositionally biased region" description="Basic and acidic residues" evidence="1">
    <location>
        <begin position="18"/>
        <end position="28"/>
    </location>
</feature>